<evidence type="ECO:0000256" key="3">
    <source>
        <dbReference type="ARBA" id="ARBA00022448"/>
    </source>
</evidence>
<evidence type="ECO:0000256" key="6">
    <source>
        <dbReference type="ARBA" id="ARBA00022729"/>
    </source>
</evidence>
<keyword evidence="4 13" id="KW-0349">Heme</keyword>
<feature type="binding site" description="axial binding residue" evidence="14">
    <location>
        <position position="105"/>
    </location>
    <ligand>
        <name>heme c</name>
        <dbReference type="ChEBI" id="CHEBI:61717"/>
        <label>1</label>
    </ligand>
    <ligandPart>
        <name>Fe</name>
        <dbReference type="ChEBI" id="CHEBI:18248"/>
    </ligandPart>
</feature>
<dbReference type="InterPro" id="IPR004852">
    <property type="entry name" value="Di-haem_cyt_c_peroxidsae"/>
</dbReference>
<dbReference type="PANTHER" id="PTHR30600">
    <property type="entry name" value="CYTOCHROME C PEROXIDASE-RELATED"/>
    <property type="match status" value="1"/>
</dbReference>
<dbReference type="GO" id="GO:0046872">
    <property type="term" value="F:metal ion binding"/>
    <property type="evidence" value="ECO:0007669"/>
    <property type="project" value="UniProtKB-KW"/>
</dbReference>
<evidence type="ECO:0000256" key="5">
    <source>
        <dbReference type="ARBA" id="ARBA00022723"/>
    </source>
</evidence>
<comment type="caution">
    <text evidence="16">The sequence shown here is derived from an EMBL/GenBank/DDBJ whole genome shotgun (WGS) entry which is preliminary data.</text>
</comment>
<feature type="binding site" description="covalent" evidence="13">
    <location>
        <position position="101"/>
    </location>
    <ligand>
        <name>heme c</name>
        <dbReference type="ChEBI" id="CHEBI:61717"/>
        <label>1</label>
    </ligand>
</feature>
<dbReference type="Proteomes" id="UP000004834">
    <property type="component" value="Unassembled WGS sequence"/>
</dbReference>
<keyword evidence="10 14" id="KW-0408">Iron</keyword>
<dbReference type="SUPFAM" id="SSF46626">
    <property type="entry name" value="Cytochrome c"/>
    <property type="match status" value="2"/>
</dbReference>
<feature type="binding site" description="covalent" evidence="13">
    <location>
        <position position="104"/>
    </location>
    <ligand>
        <name>heme c</name>
        <dbReference type="ChEBI" id="CHEBI:61717"/>
        <label>1</label>
    </ligand>
</feature>
<evidence type="ECO:0000313" key="16">
    <source>
        <dbReference type="EMBL" id="EHO11616.1"/>
    </source>
</evidence>
<comment type="cofactor">
    <cofactor evidence="13">
        <name>heme</name>
        <dbReference type="ChEBI" id="CHEBI:30413"/>
    </cofactor>
    <text evidence="13">Binds 2 heme groups.</text>
</comment>
<dbReference type="FunFam" id="1.10.760.10:FF:000019">
    <property type="entry name" value="Di-heme cytochrome C peroxidase"/>
    <property type="match status" value="1"/>
</dbReference>
<dbReference type="GO" id="GO:0042597">
    <property type="term" value="C:periplasmic space"/>
    <property type="evidence" value="ECO:0007669"/>
    <property type="project" value="UniProtKB-SubCell"/>
</dbReference>
<feature type="binding site" description="axial binding residue" evidence="14">
    <location>
        <position position="250"/>
    </location>
    <ligand>
        <name>heme c</name>
        <dbReference type="ChEBI" id="CHEBI:61717"/>
        <label>2</label>
    </ligand>
    <ligandPart>
        <name>Fe</name>
        <dbReference type="ChEBI" id="CHEBI:18248"/>
    </ligandPart>
</feature>
<proteinExistence type="predicted"/>
<dbReference type="Pfam" id="PF03150">
    <property type="entry name" value="CCP_MauG"/>
    <property type="match status" value="1"/>
</dbReference>
<feature type="binding site" description="covalent" evidence="13">
    <location>
        <position position="249"/>
    </location>
    <ligand>
        <name>heme c</name>
        <dbReference type="ChEBI" id="CHEBI:61717"/>
        <label>2</label>
    </ligand>
</feature>
<keyword evidence="9" id="KW-0560">Oxidoreductase</keyword>
<dbReference type="InterPro" id="IPR009056">
    <property type="entry name" value="Cyt_c-like_dom"/>
</dbReference>
<dbReference type="PIRSF" id="PIRSF000294">
    <property type="entry name" value="Cytochrome-c_peroxidase"/>
    <property type="match status" value="1"/>
</dbReference>
<comment type="function">
    <text evidence="11">Involved in methylamine metabolism. Essential for the maturation of the beta subunit of MADH, presumably via a step in the biosynthesis of tryptophan tryptophylquinone (TTQ), the cofactor of MADH.</text>
</comment>
<keyword evidence="3" id="KW-0813">Transport</keyword>
<evidence type="ECO:0000313" key="17">
    <source>
        <dbReference type="Proteomes" id="UP000004834"/>
    </source>
</evidence>
<dbReference type="GO" id="GO:0009055">
    <property type="term" value="F:electron transfer activity"/>
    <property type="evidence" value="ECO:0007669"/>
    <property type="project" value="InterPro"/>
</dbReference>
<dbReference type="PANTHER" id="PTHR30600:SF10">
    <property type="entry name" value="BLL6722 PROTEIN"/>
    <property type="match status" value="1"/>
</dbReference>
<dbReference type="EMBL" id="AGEE01000020">
    <property type="protein sequence ID" value="EHO11616.1"/>
    <property type="molecule type" value="Genomic_DNA"/>
</dbReference>
<keyword evidence="8" id="KW-0249">Electron transport</keyword>
<feature type="domain" description="Cytochrome c" evidence="15">
    <location>
        <begin position="231"/>
        <end position="368"/>
    </location>
</feature>
<evidence type="ECO:0000256" key="13">
    <source>
        <dbReference type="PIRSR" id="PIRSR000294-1"/>
    </source>
</evidence>
<evidence type="ECO:0000256" key="11">
    <source>
        <dbReference type="ARBA" id="ARBA00058991"/>
    </source>
</evidence>
<dbReference type="GO" id="GO:0004130">
    <property type="term" value="F:cytochrome-c peroxidase activity"/>
    <property type="evidence" value="ECO:0007669"/>
    <property type="project" value="TreeGrafter"/>
</dbReference>
<feature type="domain" description="Cytochrome c" evidence="15">
    <location>
        <begin position="79"/>
        <end position="187"/>
    </location>
</feature>
<protein>
    <recommendedName>
        <fullName evidence="12">Methylamine utilization protein MauG</fullName>
    </recommendedName>
</protein>
<reference evidence="16 17" key="1">
    <citation type="submission" date="2011-11" db="EMBL/GenBank/DDBJ databases">
        <title>The Genome Sequence of Myroides odoratimimus CIP 101113.</title>
        <authorList>
            <person name="Earl A."/>
            <person name="Ward D."/>
            <person name="Feldgarden M."/>
            <person name="Gevers D."/>
            <person name="Huys G."/>
            <person name="Young S.K."/>
            <person name="Zeng Q."/>
            <person name="Gargeya S."/>
            <person name="Fitzgerald M."/>
            <person name="Haas B."/>
            <person name="Abouelleil A."/>
            <person name="Alvarado L."/>
            <person name="Arachchi H.M."/>
            <person name="Berlin A."/>
            <person name="Brown A."/>
            <person name="Chapman S.B."/>
            <person name="Chen Z."/>
            <person name="Dunbar C."/>
            <person name="Freedman E."/>
            <person name="Gearin G."/>
            <person name="Goldberg J."/>
            <person name="Griggs A."/>
            <person name="Gujja S."/>
            <person name="Heiman D."/>
            <person name="Howarth C."/>
            <person name="Larson L."/>
            <person name="Lui A."/>
            <person name="MacDonald P.J.P."/>
            <person name="Montmayeur A."/>
            <person name="Murphy C."/>
            <person name="Neiman D."/>
            <person name="Pearson M."/>
            <person name="Priest M."/>
            <person name="Roberts A."/>
            <person name="Saif S."/>
            <person name="Shea T."/>
            <person name="Shenoy N."/>
            <person name="Sisk P."/>
            <person name="Stolte C."/>
            <person name="Sykes S."/>
            <person name="Wortman J."/>
            <person name="Nusbaum C."/>
            <person name="Birren B."/>
        </authorList>
    </citation>
    <scope>NUCLEOTIDE SEQUENCE [LARGE SCALE GENOMIC DNA]</scope>
    <source>
        <strain evidence="16 17">CIP 101113</strain>
    </source>
</reference>
<evidence type="ECO:0000256" key="9">
    <source>
        <dbReference type="ARBA" id="ARBA00023002"/>
    </source>
</evidence>
<evidence type="ECO:0000256" key="1">
    <source>
        <dbReference type="ARBA" id="ARBA00004418"/>
    </source>
</evidence>
<comment type="PTM">
    <text evidence="13">Binds 2 heme groups per subunit.</text>
</comment>
<evidence type="ECO:0000256" key="8">
    <source>
        <dbReference type="ARBA" id="ARBA00022982"/>
    </source>
</evidence>
<sequence length="382" mass="44077">MNLIKSSLVLTVCLLLLMSFKTDFNSLFNPDSPEYLAIVESYKQPIANWPQPTIDEGVEWEEFQSIKRDSLFRQNQENPIVKLGKMLFFDPKLSKSNQISCSTCHDPEIGWVDKRSVALGHDHLQGNRNTPTLYNVANRKTLFWDGRAATLEEQVKGPLSAHNEMAMDVDILPEKLAKIKGYNSYFEDAFGDTKVTYKRIIESLAAFQRTIKSQRGRVDVFIDGNYKALTDQEIYGMHLFRTKGRCMNCHHGVDLTDDKFHNIGLTYYKRKYQDLGRYEITKNPEHVGQFKTPILRDLLNTRPWMHNGLFDNLEGIVNIYNSGMHMIDPTPEKKLADPLYPVTDSLMKPLKLSRDEIKAIVAFLESLSGSRFRMQRPDFPRE</sequence>
<evidence type="ECO:0000256" key="7">
    <source>
        <dbReference type="ARBA" id="ARBA00022764"/>
    </source>
</evidence>
<dbReference type="PROSITE" id="PS51007">
    <property type="entry name" value="CYTC"/>
    <property type="match status" value="2"/>
</dbReference>
<dbReference type="GO" id="GO:0020037">
    <property type="term" value="F:heme binding"/>
    <property type="evidence" value="ECO:0007669"/>
    <property type="project" value="InterPro"/>
</dbReference>
<evidence type="ECO:0000256" key="2">
    <source>
        <dbReference type="ARBA" id="ARBA00004856"/>
    </source>
</evidence>
<dbReference type="InterPro" id="IPR026259">
    <property type="entry name" value="MauG/Cytc_peroxidase"/>
</dbReference>
<dbReference type="InterPro" id="IPR051395">
    <property type="entry name" value="Cytochrome_c_Peroxidase/MauG"/>
</dbReference>
<comment type="pathway">
    <text evidence="2">One-carbon metabolism; methylamine degradation.</text>
</comment>
<keyword evidence="5 14" id="KW-0479">Metal-binding</keyword>
<dbReference type="Gene3D" id="1.10.760.10">
    <property type="entry name" value="Cytochrome c-like domain"/>
    <property type="match status" value="2"/>
</dbReference>
<feature type="binding site" description="axial binding residue" evidence="14">
    <location>
        <position position="121"/>
    </location>
    <ligand>
        <name>heme c</name>
        <dbReference type="ChEBI" id="CHEBI:61717"/>
        <label>1</label>
    </ligand>
    <ligandPart>
        <name>Fe</name>
        <dbReference type="ChEBI" id="CHEBI:18248"/>
    </ligandPart>
</feature>
<accession>A0AAV3F2E7</accession>
<keyword evidence="7" id="KW-0574">Periplasm</keyword>
<dbReference type="InterPro" id="IPR036909">
    <property type="entry name" value="Cyt_c-like_dom_sf"/>
</dbReference>
<evidence type="ECO:0000256" key="14">
    <source>
        <dbReference type="PIRSR" id="PIRSR000294-2"/>
    </source>
</evidence>
<gene>
    <name evidence="16" type="ORF">HMPREF9715_01965</name>
</gene>
<keyword evidence="6" id="KW-0732">Signal</keyword>
<evidence type="ECO:0000259" key="15">
    <source>
        <dbReference type="PROSITE" id="PS51007"/>
    </source>
</evidence>
<feature type="binding site" description="covalent" evidence="13">
    <location>
        <position position="246"/>
    </location>
    <ligand>
        <name>heme c</name>
        <dbReference type="ChEBI" id="CHEBI:61717"/>
        <label>2</label>
    </ligand>
</feature>
<dbReference type="AlphaFoldDB" id="A0AAV3F2E7"/>
<evidence type="ECO:0000256" key="12">
    <source>
        <dbReference type="ARBA" id="ARBA00073576"/>
    </source>
</evidence>
<evidence type="ECO:0000256" key="4">
    <source>
        <dbReference type="ARBA" id="ARBA00022617"/>
    </source>
</evidence>
<comment type="subcellular location">
    <subcellularLocation>
        <location evidence="1">Periplasm</location>
    </subcellularLocation>
</comment>
<organism evidence="16 17">
    <name type="scientific">Myroides odoratimimus CIP 101113</name>
    <dbReference type="NCBI Taxonomy" id="883154"/>
    <lineage>
        <taxon>Bacteria</taxon>
        <taxon>Pseudomonadati</taxon>
        <taxon>Bacteroidota</taxon>
        <taxon>Flavobacteriia</taxon>
        <taxon>Flavobacteriales</taxon>
        <taxon>Flavobacteriaceae</taxon>
        <taxon>Myroides</taxon>
    </lineage>
</organism>
<evidence type="ECO:0000256" key="10">
    <source>
        <dbReference type="ARBA" id="ARBA00023004"/>
    </source>
</evidence>
<name>A0AAV3F2E7_9FLAO</name>